<feature type="compositionally biased region" description="Basic and acidic residues" evidence="1">
    <location>
        <begin position="114"/>
        <end position="126"/>
    </location>
</feature>
<accession>J6EY63</accession>
<feature type="compositionally biased region" description="Low complexity" evidence="1">
    <location>
        <begin position="97"/>
        <end position="113"/>
    </location>
</feature>
<feature type="compositionally biased region" description="Low complexity" evidence="1">
    <location>
        <begin position="60"/>
        <end position="71"/>
    </location>
</feature>
<dbReference type="KEGG" id="tasa:A1Q1_01294"/>
<name>J6EY63_TRIAS</name>
<dbReference type="GeneID" id="25984808"/>
<organism evidence="2 3">
    <name type="scientific">Trichosporon asahii var. asahii (strain ATCC 90039 / CBS 2479 / JCM 2466 / KCTC 7840 / NBRC 103889/ NCYC 2677 / UAMH 7654)</name>
    <name type="common">Yeast</name>
    <dbReference type="NCBI Taxonomy" id="1186058"/>
    <lineage>
        <taxon>Eukaryota</taxon>
        <taxon>Fungi</taxon>
        <taxon>Dikarya</taxon>
        <taxon>Basidiomycota</taxon>
        <taxon>Agaricomycotina</taxon>
        <taxon>Tremellomycetes</taxon>
        <taxon>Trichosporonales</taxon>
        <taxon>Trichosporonaceae</taxon>
        <taxon>Trichosporon</taxon>
    </lineage>
</organism>
<reference evidence="2 3" key="1">
    <citation type="journal article" date="2012" name="Eukaryot. Cell">
        <title>Draft genome sequence of CBS 2479, the standard type strain of Trichosporon asahii.</title>
        <authorList>
            <person name="Yang R.Y."/>
            <person name="Li H.T."/>
            <person name="Zhu H."/>
            <person name="Zhou G.P."/>
            <person name="Wang M."/>
            <person name="Wang L."/>
        </authorList>
    </citation>
    <scope>NUCLEOTIDE SEQUENCE [LARGE SCALE GENOMIC DNA]</scope>
    <source>
        <strain evidence="3">ATCC 90039 / CBS 2479 / JCM 2466 / KCTC 7840 / NCYC 2677 / UAMH 7654</strain>
    </source>
</reference>
<protein>
    <submittedName>
        <fullName evidence="2">Uncharacterized protein</fullName>
    </submittedName>
</protein>
<dbReference type="RefSeq" id="XP_014179842.1">
    <property type="nucleotide sequence ID" value="XM_014324367.1"/>
</dbReference>
<evidence type="ECO:0000256" key="1">
    <source>
        <dbReference type="SAM" id="MobiDB-lite"/>
    </source>
</evidence>
<gene>
    <name evidence="2" type="ORF">A1Q1_01294</name>
</gene>
<dbReference type="Proteomes" id="UP000002748">
    <property type="component" value="Unassembled WGS sequence"/>
</dbReference>
<dbReference type="InterPro" id="IPR038422">
    <property type="entry name" value="Cut8/Sts1_sf"/>
</dbReference>
<feature type="region of interest" description="Disordered" evidence="1">
    <location>
        <begin position="58"/>
        <end position="152"/>
    </location>
</feature>
<dbReference type="Gene3D" id="1.20.58.1590">
    <property type="entry name" value="Tethering factor for nuclear proteasome Cut8/Sts1"/>
    <property type="match status" value="1"/>
</dbReference>
<evidence type="ECO:0000313" key="2">
    <source>
        <dbReference type="EMBL" id="EJT49579.1"/>
    </source>
</evidence>
<comment type="caution">
    <text evidence="2">The sequence shown here is derived from an EMBL/GenBank/DDBJ whole genome shotgun (WGS) entry which is preliminary data.</text>
</comment>
<dbReference type="HOGENOM" id="CLU_719994_0_0_1"/>
<dbReference type="VEuPathDB" id="FungiDB:A1Q1_01294"/>
<feature type="compositionally biased region" description="Polar residues" evidence="1">
    <location>
        <begin position="78"/>
        <end position="90"/>
    </location>
</feature>
<sequence>MAHPLTQHPPNMIGFGAPATMSPLSFGFGQPGMTLGSPVRPGAFNGLHHGFGVTSPGLTSPGFGSAGPSSPLKRASPPRTSSMPIPTLSNKRTRRASSVSSSSSPVGSPSLSSRRMDDDDRRERKIAGSKAIKRIRKETEESSTTSDASLPSTSHLPILMDIINEDPSLAPRILRRIPQPPLDNCLEQLERIVAKIGRATGSWDVQEGYVATRRWNRVEEQVDNFTKTASTYLKFFSQPSSTQEPVEPNTLYHLLHALTAHALQILPIVPDGPPTSARPFLELANLVLTTWGTWLTRISDEVNNRGGMFPHSMAQSWADGLDQLAREPPQTTQAAAPSVSWAMPMSMPAPPSTRENPLVIGFRHALQPIRDRFMNELGWLAARG</sequence>
<evidence type="ECO:0000313" key="3">
    <source>
        <dbReference type="Proteomes" id="UP000002748"/>
    </source>
</evidence>
<dbReference type="OrthoDB" id="10061064at2759"/>
<dbReference type="EMBL" id="ALBS01000167">
    <property type="protein sequence ID" value="EJT49579.1"/>
    <property type="molecule type" value="Genomic_DNA"/>
</dbReference>
<proteinExistence type="predicted"/>
<dbReference type="AlphaFoldDB" id="J6EY63"/>